<accession>A0AAE1L2N0</accession>
<dbReference type="AlphaFoldDB" id="A0AAE1L2N0"/>
<name>A0AAE1L2N0_PETCI</name>
<evidence type="ECO:0000313" key="1">
    <source>
        <dbReference type="EMBL" id="KAK3893408.1"/>
    </source>
</evidence>
<protein>
    <submittedName>
        <fullName evidence="1">Uncharacterized protein</fullName>
    </submittedName>
</protein>
<comment type="caution">
    <text evidence="1">The sequence shown here is derived from an EMBL/GenBank/DDBJ whole genome shotgun (WGS) entry which is preliminary data.</text>
</comment>
<keyword evidence="2" id="KW-1185">Reference proteome</keyword>
<evidence type="ECO:0000313" key="2">
    <source>
        <dbReference type="Proteomes" id="UP001286313"/>
    </source>
</evidence>
<sequence>MIKGGFVGATGDDCSVQFESHTLYHTCGRDIVPQRIPVARVTPDDRSLERLQEPAKDHNLLGLAYAGRHSRFFFRG</sequence>
<reference evidence="1" key="1">
    <citation type="submission" date="2023-10" db="EMBL/GenBank/DDBJ databases">
        <title>Genome assemblies of two species of porcelain crab, Petrolisthes cinctipes and Petrolisthes manimaculis (Anomura: Porcellanidae).</title>
        <authorList>
            <person name="Angst P."/>
        </authorList>
    </citation>
    <scope>NUCLEOTIDE SEQUENCE</scope>
    <source>
        <strain evidence="1">PB745_01</strain>
        <tissue evidence="1">Gill</tissue>
    </source>
</reference>
<dbReference type="Proteomes" id="UP001286313">
    <property type="component" value="Unassembled WGS sequence"/>
</dbReference>
<proteinExistence type="predicted"/>
<gene>
    <name evidence="1" type="ORF">Pcinc_002779</name>
</gene>
<organism evidence="1 2">
    <name type="scientific">Petrolisthes cinctipes</name>
    <name type="common">Flat porcelain crab</name>
    <dbReference type="NCBI Taxonomy" id="88211"/>
    <lineage>
        <taxon>Eukaryota</taxon>
        <taxon>Metazoa</taxon>
        <taxon>Ecdysozoa</taxon>
        <taxon>Arthropoda</taxon>
        <taxon>Crustacea</taxon>
        <taxon>Multicrustacea</taxon>
        <taxon>Malacostraca</taxon>
        <taxon>Eumalacostraca</taxon>
        <taxon>Eucarida</taxon>
        <taxon>Decapoda</taxon>
        <taxon>Pleocyemata</taxon>
        <taxon>Anomura</taxon>
        <taxon>Galatheoidea</taxon>
        <taxon>Porcellanidae</taxon>
        <taxon>Petrolisthes</taxon>
    </lineage>
</organism>
<dbReference type="EMBL" id="JAWQEG010000214">
    <property type="protein sequence ID" value="KAK3893408.1"/>
    <property type="molecule type" value="Genomic_DNA"/>
</dbReference>